<protein>
    <submittedName>
        <fullName evidence="1">Uncharacterized protein</fullName>
    </submittedName>
</protein>
<gene>
    <name evidence="1" type="ORF">FHR33_003807</name>
</gene>
<evidence type="ECO:0000313" key="2">
    <source>
        <dbReference type="Proteomes" id="UP000579945"/>
    </source>
</evidence>
<comment type="caution">
    <text evidence="1">The sequence shown here is derived from an EMBL/GenBank/DDBJ whole genome shotgun (WGS) entry which is preliminary data.</text>
</comment>
<evidence type="ECO:0000313" key="1">
    <source>
        <dbReference type="EMBL" id="MBB3727947.1"/>
    </source>
</evidence>
<accession>A0A7W5V083</accession>
<reference evidence="1 2" key="1">
    <citation type="submission" date="2020-08" db="EMBL/GenBank/DDBJ databases">
        <title>Sequencing the genomes of 1000 actinobacteria strains.</title>
        <authorList>
            <person name="Klenk H.-P."/>
        </authorList>
    </citation>
    <scope>NUCLEOTIDE SEQUENCE [LARGE SCALE GENOMIC DNA]</scope>
    <source>
        <strain evidence="1 2">DSM 44320</strain>
    </source>
</reference>
<proteinExistence type="predicted"/>
<organism evidence="1 2">
    <name type="scientific">Nonomuraea dietziae</name>
    <dbReference type="NCBI Taxonomy" id="65515"/>
    <lineage>
        <taxon>Bacteria</taxon>
        <taxon>Bacillati</taxon>
        <taxon>Actinomycetota</taxon>
        <taxon>Actinomycetes</taxon>
        <taxon>Streptosporangiales</taxon>
        <taxon>Streptosporangiaceae</taxon>
        <taxon>Nonomuraea</taxon>
    </lineage>
</organism>
<dbReference type="GeneID" id="95390221"/>
<dbReference type="RefSeq" id="WP_183649214.1">
    <property type="nucleotide sequence ID" value="NZ_BAAAXX010000039.1"/>
</dbReference>
<keyword evidence="2" id="KW-1185">Reference proteome</keyword>
<sequence length="315" mass="34847">MTDFAGIDDQLRVAKERVRHLEHLTRQRGALTGQIQQVRQAIVDLTPRLAEEEQDVVRLESGFVGFLAKLAGSKEERLAQERIEAEAVRQRLHGHRLRLSALEGDLEGIDAERVALEAAPGEYARLLGEKERLLIELDGDPRGRDLAELASTLGDLTADLHEHEEARKAGMAAGAELAHVLDRLNSARGASTWDMFGGGVLADSIERNRLQQADEAAWRAQRALDVFARELADVGVMANPRLPEVDTRWFVDTFFDNIVTDVMKHHRITGTHDAVAQAAQWVEETVASISRRTAELSSECALLQARRDALLAPGP</sequence>
<dbReference type="EMBL" id="JACIBV010000001">
    <property type="protein sequence ID" value="MBB3727947.1"/>
    <property type="molecule type" value="Genomic_DNA"/>
</dbReference>
<dbReference type="AlphaFoldDB" id="A0A7W5V083"/>
<dbReference type="Proteomes" id="UP000579945">
    <property type="component" value="Unassembled WGS sequence"/>
</dbReference>
<name>A0A7W5V083_9ACTN</name>